<name>A0A922HVL3_DERFA</name>
<dbReference type="EMBL" id="ASGP02000004">
    <property type="protein sequence ID" value="KAH9511215.1"/>
    <property type="molecule type" value="Genomic_DNA"/>
</dbReference>
<dbReference type="AlphaFoldDB" id="A0A922HVL3"/>
<protein>
    <submittedName>
        <fullName evidence="1">Uncharacterized protein</fullName>
    </submittedName>
</protein>
<sequence length="140" mass="16126">MDWPFYNVFHNSILPINDLHNIQYNRTLILNSCQSMKRHAKSQCNPSSREINSFENVRPGIRPRFLSQKIAANEPEKKIPSTAANAIKRSANVTESSWVQRIAHLAFFSTQGKLRMALNRKSCSLRSDTYVLINNEYISE</sequence>
<keyword evidence="2" id="KW-1185">Reference proteome</keyword>
<proteinExistence type="predicted"/>
<dbReference type="Proteomes" id="UP000790347">
    <property type="component" value="Unassembled WGS sequence"/>
</dbReference>
<reference evidence="1" key="1">
    <citation type="submission" date="2013-05" db="EMBL/GenBank/DDBJ databases">
        <authorList>
            <person name="Yim A.K.Y."/>
            <person name="Chan T.F."/>
            <person name="Ji K.M."/>
            <person name="Liu X.Y."/>
            <person name="Zhou J.W."/>
            <person name="Li R.Q."/>
            <person name="Yang K.Y."/>
            <person name="Li J."/>
            <person name="Li M."/>
            <person name="Law P.T.W."/>
            <person name="Wu Y.L."/>
            <person name="Cai Z.L."/>
            <person name="Qin H."/>
            <person name="Bao Y."/>
            <person name="Leung R.K.K."/>
            <person name="Ng P.K.S."/>
            <person name="Zou J."/>
            <person name="Zhong X.J."/>
            <person name="Ran P.X."/>
            <person name="Zhong N.S."/>
            <person name="Liu Z.G."/>
            <person name="Tsui S.K.W."/>
        </authorList>
    </citation>
    <scope>NUCLEOTIDE SEQUENCE</scope>
    <source>
        <strain evidence="1">Derf</strain>
        <tissue evidence="1">Whole organism</tissue>
    </source>
</reference>
<accession>A0A922HVL3</accession>
<gene>
    <name evidence="1" type="ORF">DERF_009686</name>
</gene>
<evidence type="ECO:0000313" key="1">
    <source>
        <dbReference type="EMBL" id="KAH9511215.1"/>
    </source>
</evidence>
<evidence type="ECO:0000313" key="2">
    <source>
        <dbReference type="Proteomes" id="UP000790347"/>
    </source>
</evidence>
<reference evidence="1" key="2">
    <citation type="journal article" date="2022" name="Res Sq">
        <title>Comparative Genomics Reveals Insights into the Divergent Evolution of Astigmatic Mites and Household Pest Adaptations.</title>
        <authorList>
            <person name="Xiong Q."/>
            <person name="Wan A.T.-Y."/>
            <person name="Liu X.-Y."/>
            <person name="Fung C.S.-H."/>
            <person name="Xiao X."/>
            <person name="Malainual N."/>
            <person name="Hou J."/>
            <person name="Wang L."/>
            <person name="Wang M."/>
            <person name="Yang K."/>
            <person name="Cui Y."/>
            <person name="Leung E."/>
            <person name="Nong W."/>
            <person name="Shin S.-K."/>
            <person name="Au S."/>
            <person name="Jeong K.Y."/>
            <person name="Chew F.T."/>
            <person name="Hui J."/>
            <person name="Leung T.F."/>
            <person name="Tungtrongchitr A."/>
            <person name="Zhong N."/>
            <person name="Liu Z."/>
            <person name="Tsui S."/>
        </authorList>
    </citation>
    <scope>NUCLEOTIDE SEQUENCE</scope>
    <source>
        <strain evidence="1">Derf</strain>
        <tissue evidence="1">Whole organism</tissue>
    </source>
</reference>
<comment type="caution">
    <text evidence="1">The sequence shown here is derived from an EMBL/GenBank/DDBJ whole genome shotgun (WGS) entry which is preliminary data.</text>
</comment>
<organism evidence="1 2">
    <name type="scientific">Dermatophagoides farinae</name>
    <name type="common">American house dust mite</name>
    <dbReference type="NCBI Taxonomy" id="6954"/>
    <lineage>
        <taxon>Eukaryota</taxon>
        <taxon>Metazoa</taxon>
        <taxon>Ecdysozoa</taxon>
        <taxon>Arthropoda</taxon>
        <taxon>Chelicerata</taxon>
        <taxon>Arachnida</taxon>
        <taxon>Acari</taxon>
        <taxon>Acariformes</taxon>
        <taxon>Sarcoptiformes</taxon>
        <taxon>Astigmata</taxon>
        <taxon>Psoroptidia</taxon>
        <taxon>Analgoidea</taxon>
        <taxon>Pyroglyphidae</taxon>
        <taxon>Dermatophagoidinae</taxon>
        <taxon>Dermatophagoides</taxon>
    </lineage>
</organism>